<protein>
    <submittedName>
        <fullName evidence="1">Uncharacterized protein</fullName>
    </submittedName>
</protein>
<comment type="caution">
    <text evidence="1">The sequence shown here is derived from an EMBL/GenBank/DDBJ whole genome shotgun (WGS) entry which is preliminary data.</text>
</comment>
<proteinExistence type="predicted"/>
<evidence type="ECO:0000313" key="1">
    <source>
        <dbReference type="EMBL" id="KKM75278.1"/>
    </source>
</evidence>
<reference evidence="1" key="1">
    <citation type="journal article" date="2015" name="Nature">
        <title>Complex archaea that bridge the gap between prokaryotes and eukaryotes.</title>
        <authorList>
            <person name="Spang A."/>
            <person name="Saw J.H."/>
            <person name="Jorgensen S.L."/>
            <person name="Zaremba-Niedzwiedzka K."/>
            <person name="Martijn J."/>
            <person name="Lind A.E."/>
            <person name="van Eijk R."/>
            <person name="Schleper C."/>
            <person name="Guy L."/>
            <person name="Ettema T.J."/>
        </authorList>
    </citation>
    <scope>NUCLEOTIDE SEQUENCE</scope>
</reference>
<dbReference type="EMBL" id="LAZR01009005">
    <property type="protein sequence ID" value="KKM75278.1"/>
    <property type="molecule type" value="Genomic_DNA"/>
</dbReference>
<name>A0A0F9K000_9ZZZZ</name>
<gene>
    <name evidence="1" type="ORF">LCGC14_1391860</name>
</gene>
<organism evidence="1">
    <name type="scientific">marine sediment metagenome</name>
    <dbReference type="NCBI Taxonomy" id="412755"/>
    <lineage>
        <taxon>unclassified sequences</taxon>
        <taxon>metagenomes</taxon>
        <taxon>ecological metagenomes</taxon>
    </lineage>
</organism>
<dbReference type="AlphaFoldDB" id="A0A0F9K000"/>
<accession>A0A0F9K000</accession>
<sequence>MDNRLVVDFLRDTPEEIKAKIPIHYAQAQLAKVDKQDKGALFIIKGTEHTEEFAKEVKIEEAKREERERILLIIQDWDKWVNEEDGEEKWRAKYGCDTTELVKVIEQALKGEGK</sequence>